<sequence>FSEILLLTALFTVNALPHPGYPIAERSEGNPKDPNNQYQIASYPIAERSESNPKDPNNPSS</sequence>
<dbReference type="Proteomes" id="UP001153678">
    <property type="component" value="Unassembled WGS sequence"/>
</dbReference>
<evidence type="ECO:0000256" key="1">
    <source>
        <dbReference type="SAM" id="SignalP"/>
    </source>
</evidence>
<keyword evidence="3" id="KW-1185">Reference proteome</keyword>
<protein>
    <submittedName>
        <fullName evidence="2">14543_t:CDS:1</fullName>
    </submittedName>
</protein>
<gene>
    <name evidence="2" type="ORF">FWILDA_LOCUS17908</name>
</gene>
<feature type="non-terminal residue" evidence="2">
    <location>
        <position position="1"/>
    </location>
</feature>
<dbReference type="OrthoDB" id="2319634at2759"/>
<organism evidence="2 3">
    <name type="scientific">Funneliformis geosporum</name>
    <dbReference type="NCBI Taxonomy" id="1117311"/>
    <lineage>
        <taxon>Eukaryota</taxon>
        <taxon>Fungi</taxon>
        <taxon>Fungi incertae sedis</taxon>
        <taxon>Mucoromycota</taxon>
        <taxon>Glomeromycotina</taxon>
        <taxon>Glomeromycetes</taxon>
        <taxon>Glomerales</taxon>
        <taxon>Glomeraceae</taxon>
        <taxon>Funneliformis</taxon>
    </lineage>
</organism>
<feature type="signal peptide" evidence="1">
    <location>
        <begin position="1"/>
        <end position="15"/>
    </location>
</feature>
<dbReference type="AlphaFoldDB" id="A0A9W4TB58"/>
<evidence type="ECO:0000313" key="2">
    <source>
        <dbReference type="EMBL" id="CAI2197102.1"/>
    </source>
</evidence>
<accession>A0A9W4TB58</accession>
<proteinExistence type="predicted"/>
<reference evidence="2" key="1">
    <citation type="submission" date="2022-08" db="EMBL/GenBank/DDBJ databases">
        <authorList>
            <person name="Kallberg Y."/>
            <person name="Tangrot J."/>
            <person name="Rosling A."/>
        </authorList>
    </citation>
    <scope>NUCLEOTIDE SEQUENCE</scope>
    <source>
        <strain evidence="2">Wild A</strain>
    </source>
</reference>
<feature type="chain" id="PRO_5040804778" evidence="1">
    <location>
        <begin position="16"/>
        <end position="61"/>
    </location>
</feature>
<keyword evidence="1" id="KW-0732">Signal</keyword>
<name>A0A9W4TB58_9GLOM</name>
<evidence type="ECO:0000313" key="3">
    <source>
        <dbReference type="Proteomes" id="UP001153678"/>
    </source>
</evidence>
<comment type="caution">
    <text evidence="2">The sequence shown here is derived from an EMBL/GenBank/DDBJ whole genome shotgun (WGS) entry which is preliminary data.</text>
</comment>
<dbReference type="EMBL" id="CAMKVN010015600">
    <property type="protein sequence ID" value="CAI2197102.1"/>
    <property type="molecule type" value="Genomic_DNA"/>
</dbReference>